<dbReference type="PATRIC" id="fig|279113.9.peg.3025"/>
<dbReference type="Proteomes" id="UP000074561">
    <property type="component" value="Chromosome"/>
</dbReference>
<reference evidence="3 4" key="1">
    <citation type="submission" date="2015-11" db="EMBL/GenBank/DDBJ databases">
        <title>Exploring the genomic traits of fungus-feeding bacterial genus Collimonas.</title>
        <authorList>
            <person name="Song C."/>
            <person name="Schmidt R."/>
            <person name="de Jager V."/>
            <person name="Krzyzanowska D."/>
            <person name="Jongedijk E."/>
            <person name="Cankar K."/>
            <person name="Beekwilder J."/>
            <person name="van Veen A."/>
            <person name="de Boer W."/>
            <person name="van Veen J.A."/>
            <person name="Garbeva P."/>
        </authorList>
    </citation>
    <scope>NUCLEOTIDE SEQUENCE [LARGE SCALE GENOMIC DNA]</scope>
    <source>
        <strain evidence="3 4">Ter91</strain>
    </source>
</reference>
<dbReference type="PANTHER" id="PTHR43798:SF31">
    <property type="entry name" value="AB HYDROLASE SUPERFAMILY PROTEIN YCLE"/>
    <property type="match status" value="1"/>
</dbReference>
<dbReference type="InterPro" id="IPR022742">
    <property type="entry name" value="Hydrolase_4"/>
</dbReference>
<evidence type="ECO:0000313" key="4">
    <source>
        <dbReference type="Proteomes" id="UP000074561"/>
    </source>
</evidence>
<organism evidence="3 4">
    <name type="scientific">Collimonas pratensis</name>
    <dbReference type="NCBI Taxonomy" id="279113"/>
    <lineage>
        <taxon>Bacteria</taxon>
        <taxon>Pseudomonadati</taxon>
        <taxon>Pseudomonadota</taxon>
        <taxon>Betaproteobacteria</taxon>
        <taxon>Burkholderiales</taxon>
        <taxon>Oxalobacteraceae</taxon>
        <taxon>Collimonas</taxon>
    </lineage>
</organism>
<dbReference type="SUPFAM" id="SSF53474">
    <property type="entry name" value="alpha/beta-Hydrolases"/>
    <property type="match status" value="1"/>
</dbReference>
<dbReference type="KEGG" id="cpra:CPter91_3061"/>
<dbReference type="Pfam" id="PF12146">
    <property type="entry name" value="Hydrolase_4"/>
    <property type="match status" value="1"/>
</dbReference>
<dbReference type="PIRSF" id="PIRSF017388">
    <property type="entry name" value="Esterase_lipase"/>
    <property type="match status" value="1"/>
</dbReference>
<evidence type="ECO:0000259" key="2">
    <source>
        <dbReference type="Pfam" id="PF12146"/>
    </source>
</evidence>
<evidence type="ECO:0000256" key="1">
    <source>
        <dbReference type="ARBA" id="ARBA00022801"/>
    </source>
</evidence>
<dbReference type="InterPro" id="IPR012354">
    <property type="entry name" value="Esterase_lipase"/>
</dbReference>
<dbReference type="GO" id="GO:0016020">
    <property type="term" value="C:membrane"/>
    <property type="evidence" value="ECO:0007669"/>
    <property type="project" value="TreeGrafter"/>
</dbReference>
<name>A0A127Q5Q4_9BURK</name>
<dbReference type="EMBL" id="CP013234">
    <property type="protein sequence ID" value="AMP05398.1"/>
    <property type="molecule type" value="Genomic_DNA"/>
</dbReference>
<proteinExistence type="predicted"/>
<dbReference type="STRING" id="279113.CPter91_3061"/>
<keyword evidence="1 3" id="KW-0378">Hydrolase</keyword>
<dbReference type="OrthoDB" id="8612291at2"/>
<gene>
    <name evidence="3" type="ORF">CPter91_3061</name>
</gene>
<dbReference type="InterPro" id="IPR029058">
    <property type="entry name" value="AB_hydrolase_fold"/>
</dbReference>
<feature type="domain" description="Serine aminopeptidase S33" evidence="2">
    <location>
        <begin position="8"/>
        <end position="237"/>
    </location>
</feature>
<accession>A0A127Q5Q4</accession>
<dbReference type="InterPro" id="IPR050266">
    <property type="entry name" value="AB_hydrolase_sf"/>
</dbReference>
<dbReference type="PANTHER" id="PTHR43798">
    <property type="entry name" value="MONOACYLGLYCEROL LIPASE"/>
    <property type="match status" value="1"/>
</dbReference>
<sequence length="268" mass="29840">MSVRTGALLIHGLGGTQFDLGSMHKVLQRAGVETHAVTLPGHGGQPEDLVNVRMEDWLDAVAAAYQELAPQYETFHVLGMCLGSLLALALCERVQHAKGKLVTLAPPVFIDGWSTPWYRQLRHVVYCIPGMSAKMKVEEDEPFGIKNTTVRAIVKAKFARGDNFHYRWVPLACIRQVDRLRRQVLARASNISCPTLVVHAREDELTSLKSAEFLQAALPDVRVVVLENSYHMICVDNDRDLVTNSVLEFFGYPPAPPRRMRGADKAEA</sequence>
<dbReference type="AlphaFoldDB" id="A0A127Q5Q4"/>
<evidence type="ECO:0000313" key="3">
    <source>
        <dbReference type="EMBL" id="AMP05398.1"/>
    </source>
</evidence>
<protein>
    <submittedName>
        <fullName evidence="3">Alpha/beta hydrolase fold family protein</fullName>
    </submittedName>
</protein>
<dbReference type="GO" id="GO:0052689">
    <property type="term" value="F:carboxylic ester hydrolase activity"/>
    <property type="evidence" value="ECO:0007669"/>
    <property type="project" value="InterPro"/>
</dbReference>
<dbReference type="Gene3D" id="3.40.50.1820">
    <property type="entry name" value="alpha/beta hydrolase"/>
    <property type="match status" value="1"/>
</dbReference>
<dbReference type="RefSeq" id="WP_061941326.1">
    <property type="nucleotide sequence ID" value="NZ_CP013234.1"/>
</dbReference>